<dbReference type="AlphaFoldDB" id="A0A086JE28"/>
<dbReference type="EMBL" id="AEYH02003207">
    <property type="protein sequence ID" value="KFG30396.1"/>
    <property type="molecule type" value="Genomic_DNA"/>
</dbReference>
<feature type="compositionally biased region" description="Basic and acidic residues" evidence="1">
    <location>
        <begin position="116"/>
        <end position="131"/>
    </location>
</feature>
<proteinExistence type="predicted"/>
<comment type="caution">
    <text evidence="2">The sequence shown here is derived from an EMBL/GenBank/DDBJ whole genome shotgun (WGS) entry which is preliminary data.</text>
</comment>
<dbReference type="Proteomes" id="UP000028838">
    <property type="component" value="Unassembled WGS sequence"/>
</dbReference>
<gene>
    <name evidence="2" type="ORF">TGFOU_407320</name>
</gene>
<accession>A0A086JE28</accession>
<name>A0A086JE28_TOXGO</name>
<evidence type="ECO:0000256" key="1">
    <source>
        <dbReference type="SAM" id="MobiDB-lite"/>
    </source>
</evidence>
<organism evidence="2 3">
    <name type="scientific">Toxoplasma gondii FOU</name>
    <dbReference type="NCBI Taxonomy" id="943167"/>
    <lineage>
        <taxon>Eukaryota</taxon>
        <taxon>Sar</taxon>
        <taxon>Alveolata</taxon>
        <taxon>Apicomplexa</taxon>
        <taxon>Conoidasida</taxon>
        <taxon>Coccidia</taxon>
        <taxon>Eucoccidiorida</taxon>
        <taxon>Eimeriorina</taxon>
        <taxon>Sarcocystidae</taxon>
        <taxon>Toxoplasma</taxon>
    </lineage>
</organism>
<reference evidence="2 3" key="1">
    <citation type="submission" date="2014-07" db="EMBL/GenBank/DDBJ databases">
        <authorList>
            <person name="Sibley D."/>
            <person name="Venepally P."/>
            <person name="Karamycheva S."/>
            <person name="Hadjithomas M."/>
            <person name="Khan A."/>
            <person name="Brunk B."/>
            <person name="Roos D."/>
            <person name="Caler E."/>
            <person name="Lorenzi H."/>
        </authorList>
    </citation>
    <scope>NUCLEOTIDE SEQUENCE [LARGE SCALE GENOMIC DNA]</scope>
    <source>
        <strain evidence="2 3">FOU</strain>
    </source>
</reference>
<evidence type="ECO:0000313" key="3">
    <source>
        <dbReference type="Proteomes" id="UP000028838"/>
    </source>
</evidence>
<feature type="compositionally biased region" description="Basic and acidic residues" evidence="1">
    <location>
        <begin position="79"/>
        <end position="106"/>
    </location>
</feature>
<feature type="compositionally biased region" description="Polar residues" evidence="1">
    <location>
        <begin position="1"/>
        <end position="10"/>
    </location>
</feature>
<dbReference type="VEuPathDB" id="ToxoDB:TGFOU_407320"/>
<sequence length="131" mass="15558">MRPQGSSFPATRSEAPARPVPNKCLLSHSPRGLIPTAGRRLATRVWFFLAHLTQRLRRPQASLTKSEKRQERLKRRHEKRWETRRQERKPNGDKGEDSRRDRKQTQRESLGGNRDLGQRQWKDRRQEGEKK</sequence>
<feature type="region of interest" description="Disordered" evidence="1">
    <location>
        <begin position="57"/>
        <end position="131"/>
    </location>
</feature>
<feature type="region of interest" description="Disordered" evidence="1">
    <location>
        <begin position="1"/>
        <end position="35"/>
    </location>
</feature>
<evidence type="ECO:0000313" key="2">
    <source>
        <dbReference type="EMBL" id="KFG30396.1"/>
    </source>
</evidence>
<protein>
    <submittedName>
        <fullName evidence="2">Uncharacterized protein</fullName>
    </submittedName>
</protein>